<proteinExistence type="predicted"/>
<keyword evidence="2" id="KW-1185">Reference proteome</keyword>
<name>A0A1M6GZD6_9BACT</name>
<dbReference type="RefSeq" id="WP_139279525.1">
    <property type="nucleotide sequence ID" value="NZ_FQZE01000012.1"/>
</dbReference>
<protein>
    <submittedName>
        <fullName evidence="1">Uncharacterized protein</fullName>
    </submittedName>
</protein>
<dbReference type="EMBL" id="FQZE01000012">
    <property type="protein sequence ID" value="SHJ15339.1"/>
    <property type="molecule type" value="Genomic_DNA"/>
</dbReference>
<reference evidence="1 2" key="1">
    <citation type="submission" date="2016-11" db="EMBL/GenBank/DDBJ databases">
        <authorList>
            <person name="Jaros S."/>
            <person name="Januszkiewicz K."/>
            <person name="Wedrychowicz H."/>
        </authorList>
    </citation>
    <scope>NUCLEOTIDE SEQUENCE [LARGE SCALE GENOMIC DNA]</scope>
    <source>
        <strain evidence="1 2">DSM 27063</strain>
    </source>
</reference>
<organism evidence="1 2">
    <name type="scientific">Tangfeifania diversioriginum</name>
    <dbReference type="NCBI Taxonomy" id="1168035"/>
    <lineage>
        <taxon>Bacteria</taxon>
        <taxon>Pseudomonadati</taxon>
        <taxon>Bacteroidota</taxon>
        <taxon>Bacteroidia</taxon>
        <taxon>Marinilabiliales</taxon>
        <taxon>Prolixibacteraceae</taxon>
        <taxon>Tangfeifania</taxon>
    </lineage>
</organism>
<evidence type="ECO:0000313" key="1">
    <source>
        <dbReference type="EMBL" id="SHJ15339.1"/>
    </source>
</evidence>
<accession>A0A1M6GZD6</accession>
<gene>
    <name evidence="1" type="ORF">SAMN05444280_11223</name>
</gene>
<dbReference type="Proteomes" id="UP000184050">
    <property type="component" value="Unassembled WGS sequence"/>
</dbReference>
<dbReference type="AlphaFoldDB" id="A0A1M6GZD6"/>
<evidence type="ECO:0000313" key="2">
    <source>
        <dbReference type="Proteomes" id="UP000184050"/>
    </source>
</evidence>
<sequence>MVKFWHRKYVISASAFFTYVGLRIFNRIRHSSNNVVSFWEFLKNFGTKDYFQFPCIRKNLTLSGPVTLTGYGQQTYCTAWFISLVSGCRATVKNAHFTPLDGFIFVRPDPLPASRQAGIPQRGTFDPASKII</sequence>